<dbReference type="Gene3D" id="1.10.287.110">
    <property type="entry name" value="DnaJ domain"/>
    <property type="match status" value="1"/>
</dbReference>
<dbReference type="FunFam" id="2.60.260.20:FF:000005">
    <property type="entry name" value="Chaperone protein dnaJ 1, mitochondrial"/>
    <property type="match status" value="1"/>
</dbReference>
<dbReference type="InterPro" id="IPR008971">
    <property type="entry name" value="HSP40/DnaJ_pept-bd"/>
</dbReference>
<name>A0A1M5IPH2_9ACTN</name>
<keyword evidence="1 11" id="KW-0963">Cytoplasm</keyword>
<feature type="repeat" description="CXXCXGXG motif" evidence="11">
    <location>
        <begin position="219"/>
        <end position="226"/>
    </location>
</feature>
<evidence type="ECO:0000256" key="1">
    <source>
        <dbReference type="ARBA" id="ARBA00022490"/>
    </source>
</evidence>
<feature type="binding site" evidence="11">
    <location>
        <position position="186"/>
    </location>
    <ligand>
        <name>Zn(2+)</name>
        <dbReference type="ChEBI" id="CHEBI:29105"/>
        <label>2</label>
    </ligand>
</feature>
<evidence type="ECO:0000313" key="16">
    <source>
        <dbReference type="Proteomes" id="UP000186132"/>
    </source>
</evidence>
<feature type="domain" description="CR-type" evidence="14">
    <location>
        <begin position="153"/>
        <end position="231"/>
    </location>
</feature>
<dbReference type="Gene3D" id="2.60.260.20">
    <property type="entry name" value="Urease metallochaperone UreE, N-terminal domain"/>
    <property type="match status" value="2"/>
</dbReference>
<feature type="binding site" evidence="11">
    <location>
        <position position="222"/>
    </location>
    <ligand>
        <name>Zn(2+)</name>
        <dbReference type="ChEBI" id="CHEBI:29105"/>
        <label>1</label>
    </ligand>
</feature>
<evidence type="ECO:0000256" key="10">
    <source>
        <dbReference type="ARBA" id="ARBA00067609"/>
    </source>
</evidence>
<keyword evidence="2 11" id="KW-0235">DNA replication</keyword>
<dbReference type="RefSeq" id="WP_073389147.1">
    <property type="nucleotide sequence ID" value="NZ_FQVU01000002.1"/>
</dbReference>
<dbReference type="NCBIfam" id="NF008035">
    <property type="entry name" value="PRK10767.1"/>
    <property type="match status" value="1"/>
</dbReference>
<dbReference type="SUPFAM" id="SSF57938">
    <property type="entry name" value="DnaJ/Hsp40 cysteine-rich domain"/>
    <property type="match status" value="1"/>
</dbReference>
<dbReference type="NCBIfam" id="TIGR02349">
    <property type="entry name" value="DnaJ_bact"/>
    <property type="match status" value="1"/>
</dbReference>
<dbReference type="PROSITE" id="PS51188">
    <property type="entry name" value="ZF_CR"/>
    <property type="match status" value="1"/>
</dbReference>
<dbReference type="InterPro" id="IPR012724">
    <property type="entry name" value="DnaJ"/>
</dbReference>
<feature type="zinc finger region" description="CR-type" evidence="12">
    <location>
        <begin position="153"/>
        <end position="231"/>
    </location>
</feature>
<evidence type="ECO:0000256" key="2">
    <source>
        <dbReference type="ARBA" id="ARBA00022705"/>
    </source>
</evidence>
<dbReference type="InterPro" id="IPR036410">
    <property type="entry name" value="HSP_DnaJ_Cys-rich_dom_sf"/>
</dbReference>
<dbReference type="PANTHER" id="PTHR43096">
    <property type="entry name" value="DNAJ HOMOLOG 1, MITOCHONDRIAL-RELATED"/>
    <property type="match status" value="1"/>
</dbReference>
<dbReference type="GO" id="GO:0005524">
    <property type="term" value="F:ATP binding"/>
    <property type="evidence" value="ECO:0007669"/>
    <property type="project" value="InterPro"/>
</dbReference>
<dbReference type="InterPro" id="IPR036869">
    <property type="entry name" value="J_dom_sf"/>
</dbReference>
<dbReference type="GO" id="GO:0005737">
    <property type="term" value="C:cytoplasm"/>
    <property type="evidence" value="ECO:0007669"/>
    <property type="project" value="UniProtKB-SubCell"/>
</dbReference>
<evidence type="ECO:0000256" key="5">
    <source>
        <dbReference type="ARBA" id="ARBA00022771"/>
    </source>
</evidence>
<evidence type="ECO:0000313" key="15">
    <source>
        <dbReference type="EMBL" id="SHG30155.1"/>
    </source>
</evidence>
<dbReference type="CDD" id="cd10719">
    <property type="entry name" value="DnaJ_zf"/>
    <property type="match status" value="1"/>
</dbReference>
<dbReference type="FunFam" id="2.10.230.10:FF:000002">
    <property type="entry name" value="Molecular chaperone DnaJ"/>
    <property type="match status" value="1"/>
</dbReference>
<dbReference type="CDD" id="cd06257">
    <property type="entry name" value="DnaJ"/>
    <property type="match status" value="1"/>
</dbReference>
<reference evidence="16" key="1">
    <citation type="submission" date="2016-11" db="EMBL/GenBank/DDBJ databases">
        <authorList>
            <person name="Varghese N."/>
            <person name="Submissions S."/>
        </authorList>
    </citation>
    <scope>NUCLEOTIDE SEQUENCE [LARGE SCALE GENOMIC DNA]</scope>
    <source>
        <strain evidence="16">DSM 45627</strain>
    </source>
</reference>
<sequence length="388" mass="39342">MANVEKDYYAALGVAKDASQSEVKKAYRKLARDNHPDTHPGDTAAEGRFKDVSEAYGVLSDTAKRAEYDEQRALFAGGGPRFGGGGGGFPGGGASQSFDMSDLFGGQSGNINDLFDGLFGGGGGGRTRTTSGPRRGRDVNATVDLGFDEAVRGTTLPLKLSSPGACRNCHGSGARPGTTPRRCPTCGGSGSVVRNQGGFGFSEPCVECRGTGQLIDDPCPVCAGSGTTTETRTITVRIPAGVRDGAKVRVPGKGTPGANGGPAGDLFVTVAVGTHRLFGRAGNDLTLAVPISFTEAALGTTLRVPTLDAPVSLRIAPGTPSGRTLRVRGRGVPTKSGAGDLLVTVEVAVPPELDDTARAALQAYAATQAGDPRPEITAALGAATGSAP</sequence>
<evidence type="ECO:0000256" key="7">
    <source>
        <dbReference type="ARBA" id="ARBA00023016"/>
    </source>
</evidence>
<feature type="binding site" evidence="11">
    <location>
        <position position="205"/>
    </location>
    <ligand>
        <name>Zn(2+)</name>
        <dbReference type="ChEBI" id="CHEBI:29105"/>
        <label>2</label>
    </ligand>
</feature>
<feature type="binding site" evidence="11">
    <location>
        <position position="169"/>
    </location>
    <ligand>
        <name>Zn(2+)</name>
        <dbReference type="ChEBI" id="CHEBI:29105"/>
        <label>1</label>
    </ligand>
</feature>
<dbReference type="CDD" id="cd10747">
    <property type="entry name" value="DnaJ_C"/>
    <property type="match status" value="1"/>
</dbReference>
<dbReference type="InterPro" id="IPR001305">
    <property type="entry name" value="HSP_DnaJ_Cys-rich_dom"/>
</dbReference>
<dbReference type="Pfam" id="PF00226">
    <property type="entry name" value="DnaJ"/>
    <property type="match status" value="1"/>
</dbReference>
<dbReference type="SMART" id="SM00271">
    <property type="entry name" value="DnaJ"/>
    <property type="match status" value="1"/>
</dbReference>
<keyword evidence="6 11" id="KW-0862">Zinc</keyword>
<dbReference type="GO" id="GO:0031072">
    <property type="term" value="F:heat shock protein binding"/>
    <property type="evidence" value="ECO:0007669"/>
    <property type="project" value="InterPro"/>
</dbReference>
<evidence type="ECO:0000256" key="4">
    <source>
        <dbReference type="ARBA" id="ARBA00022737"/>
    </source>
</evidence>
<feature type="domain" description="J" evidence="13">
    <location>
        <begin position="7"/>
        <end position="72"/>
    </location>
</feature>
<evidence type="ECO:0000259" key="14">
    <source>
        <dbReference type="PROSITE" id="PS51188"/>
    </source>
</evidence>
<evidence type="ECO:0000256" key="6">
    <source>
        <dbReference type="ARBA" id="ARBA00022833"/>
    </source>
</evidence>
<dbReference type="PRINTS" id="PR00625">
    <property type="entry name" value="JDOMAIN"/>
</dbReference>
<feature type="binding site" evidence="11">
    <location>
        <position position="219"/>
    </location>
    <ligand>
        <name>Zn(2+)</name>
        <dbReference type="ChEBI" id="CHEBI:29105"/>
        <label>1</label>
    </ligand>
</feature>
<dbReference type="GO" id="GO:0006260">
    <property type="term" value="P:DNA replication"/>
    <property type="evidence" value="ECO:0007669"/>
    <property type="project" value="UniProtKB-KW"/>
</dbReference>
<evidence type="ECO:0000256" key="8">
    <source>
        <dbReference type="ARBA" id="ARBA00023186"/>
    </source>
</evidence>
<dbReference type="GO" id="GO:0009408">
    <property type="term" value="P:response to heat"/>
    <property type="evidence" value="ECO:0007669"/>
    <property type="project" value="InterPro"/>
</dbReference>
<keyword evidence="4 11" id="KW-0677">Repeat</keyword>
<dbReference type="PROSITE" id="PS50076">
    <property type="entry name" value="DNAJ_2"/>
    <property type="match status" value="1"/>
</dbReference>
<evidence type="ECO:0000256" key="9">
    <source>
        <dbReference type="ARBA" id="ARBA00061004"/>
    </source>
</evidence>
<dbReference type="GO" id="GO:0051082">
    <property type="term" value="F:unfolded protein binding"/>
    <property type="evidence" value="ECO:0007669"/>
    <property type="project" value="UniProtKB-UniRule"/>
</dbReference>
<accession>A0A1M5IPH2</accession>
<feature type="repeat" description="CXXCXGXG motif" evidence="11">
    <location>
        <begin position="183"/>
        <end position="190"/>
    </location>
</feature>
<dbReference type="Pfam" id="PF01556">
    <property type="entry name" value="DnaJ_C"/>
    <property type="match status" value="1"/>
</dbReference>
<dbReference type="Gene3D" id="2.10.230.10">
    <property type="entry name" value="Heat shock protein DnaJ, cysteine-rich domain"/>
    <property type="match status" value="1"/>
</dbReference>
<protein>
    <recommendedName>
        <fullName evidence="10 11">Chaperone protein DnaJ</fullName>
    </recommendedName>
</protein>
<feature type="binding site" evidence="11">
    <location>
        <position position="166"/>
    </location>
    <ligand>
        <name>Zn(2+)</name>
        <dbReference type="ChEBI" id="CHEBI:29105"/>
        <label>1</label>
    </ligand>
</feature>
<feature type="repeat" description="CXXCXGXG motif" evidence="11">
    <location>
        <begin position="166"/>
        <end position="173"/>
    </location>
</feature>
<organism evidence="15 16">
    <name type="scientific">Jatrophihabitans endophyticus</name>
    <dbReference type="NCBI Taxonomy" id="1206085"/>
    <lineage>
        <taxon>Bacteria</taxon>
        <taxon>Bacillati</taxon>
        <taxon>Actinomycetota</taxon>
        <taxon>Actinomycetes</taxon>
        <taxon>Jatrophihabitantales</taxon>
        <taxon>Jatrophihabitantaceae</taxon>
        <taxon>Jatrophihabitans</taxon>
    </lineage>
</organism>
<dbReference type="Proteomes" id="UP000186132">
    <property type="component" value="Unassembled WGS sequence"/>
</dbReference>
<feature type="repeat" description="CXXCXGXG motif" evidence="11">
    <location>
        <begin position="205"/>
        <end position="212"/>
    </location>
</feature>
<keyword evidence="16" id="KW-1185">Reference proteome</keyword>
<dbReference type="PANTHER" id="PTHR43096:SF54">
    <property type="entry name" value="CHAPERONE PROTEIN DNAJ 1"/>
    <property type="match status" value="1"/>
</dbReference>
<dbReference type="OrthoDB" id="9779889at2"/>
<evidence type="ECO:0000256" key="3">
    <source>
        <dbReference type="ARBA" id="ARBA00022723"/>
    </source>
</evidence>
<comment type="similarity">
    <text evidence="9 11">Belongs to the DnaJ family.</text>
</comment>
<keyword evidence="7 11" id="KW-0346">Stress response</keyword>
<evidence type="ECO:0000256" key="11">
    <source>
        <dbReference type="HAMAP-Rule" id="MF_01152"/>
    </source>
</evidence>
<dbReference type="Pfam" id="PF00684">
    <property type="entry name" value="DnaJ_CXXCXGXG"/>
    <property type="match status" value="1"/>
</dbReference>
<keyword evidence="3 11" id="KW-0479">Metal-binding</keyword>
<comment type="cofactor">
    <cofactor evidence="11">
        <name>Zn(2+)</name>
        <dbReference type="ChEBI" id="CHEBI:29105"/>
    </cofactor>
    <text evidence="11">Binds 2 Zn(2+) ions per monomer.</text>
</comment>
<keyword evidence="8 11" id="KW-0143">Chaperone</keyword>
<proteinExistence type="inferred from homology"/>
<dbReference type="InterPro" id="IPR002939">
    <property type="entry name" value="DnaJ_C"/>
</dbReference>
<comment type="subunit">
    <text evidence="11">Homodimer.</text>
</comment>
<comment type="subcellular location">
    <subcellularLocation>
        <location evidence="11">Cytoplasm</location>
    </subcellularLocation>
</comment>
<comment type="domain">
    <text evidence="11">The J domain is necessary and sufficient to stimulate DnaK ATPase activity. Zinc center 1 plays an important role in the autonomous, DnaK-independent chaperone activity of DnaJ. Zinc center 2 is essential for interaction with DnaK and for DnaJ activity.</text>
</comment>
<comment type="function">
    <text evidence="11">Participates actively in the response to hyperosmotic and heat shock by preventing the aggregation of stress-denatured proteins and by disaggregating proteins, also in an autonomous, DnaK-independent fashion. Unfolded proteins bind initially to DnaJ; upon interaction with the DnaJ-bound protein, DnaK hydrolyzes its bound ATP, resulting in the formation of a stable complex. GrpE releases ADP from DnaK; ATP binding to DnaK triggers the release of the substrate protein, thus completing the reaction cycle. Several rounds of ATP-dependent interactions between DnaJ, DnaK and GrpE are required for fully efficient folding. Also involved, together with DnaK and GrpE, in the DNA replication of plasmids through activation of initiation proteins.</text>
</comment>
<evidence type="ECO:0000256" key="12">
    <source>
        <dbReference type="PROSITE-ProRule" id="PRU00546"/>
    </source>
</evidence>
<dbReference type="InterPro" id="IPR001623">
    <property type="entry name" value="DnaJ_domain"/>
</dbReference>
<gene>
    <name evidence="11" type="primary">dnaJ</name>
    <name evidence="15" type="ORF">SAMN05443575_1962</name>
</gene>
<dbReference type="GO" id="GO:0008270">
    <property type="term" value="F:zinc ion binding"/>
    <property type="evidence" value="ECO:0007669"/>
    <property type="project" value="UniProtKB-UniRule"/>
</dbReference>
<dbReference type="SUPFAM" id="SSF49493">
    <property type="entry name" value="HSP40/DnaJ peptide-binding domain"/>
    <property type="match status" value="2"/>
</dbReference>
<dbReference type="EMBL" id="FQVU01000002">
    <property type="protein sequence ID" value="SHG30155.1"/>
    <property type="molecule type" value="Genomic_DNA"/>
</dbReference>
<evidence type="ECO:0000259" key="13">
    <source>
        <dbReference type="PROSITE" id="PS50076"/>
    </source>
</evidence>
<dbReference type="AlphaFoldDB" id="A0A1M5IPH2"/>
<dbReference type="HAMAP" id="MF_01152">
    <property type="entry name" value="DnaJ"/>
    <property type="match status" value="1"/>
</dbReference>
<dbReference type="GO" id="GO:0042026">
    <property type="term" value="P:protein refolding"/>
    <property type="evidence" value="ECO:0007669"/>
    <property type="project" value="TreeGrafter"/>
</dbReference>
<keyword evidence="5 11" id="KW-0863">Zinc-finger</keyword>
<feature type="binding site" evidence="11">
    <location>
        <position position="183"/>
    </location>
    <ligand>
        <name>Zn(2+)</name>
        <dbReference type="ChEBI" id="CHEBI:29105"/>
        <label>2</label>
    </ligand>
</feature>
<dbReference type="SUPFAM" id="SSF46565">
    <property type="entry name" value="Chaperone J-domain"/>
    <property type="match status" value="1"/>
</dbReference>
<dbReference type="STRING" id="1206085.SAMN05443575_1962"/>
<feature type="binding site" evidence="11">
    <location>
        <position position="208"/>
    </location>
    <ligand>
        <name>Zn(2+)</name>
        <dbReference type="ChEBI" id="CHEBI:29105"/>
        <label>2</label>
    </ligand>
</feature>